<dbReference type="SUPFAM" id="SSF117281">
    <property type="entry name" value="Kelch motif"/>
    <property type="match status" value="2"/>
</dbReference>
<gene>
    <name evidence="4" type="ORF">M0R45_028543</name>
</gene>
<evidence type="ECO:0000256" key="2">
    <source>
        <dbReference type="ARBA" id="ARBA00022737"/>
    </source>
</evidence>
<feature type="region of interest" description="Disordered" evidence="3">
    <location>
        <begin position="362"/>
        <end position="438"/>
    </location>
</feature>
<dbReference type="AlphaFoldDB" id="A0AAW1W5X3"/>
<dbReference type="SMART" id="SM00612">
    <property type="entry name" value="Kelch"/>
    <property type="match status" value="3"/>
</dbReference>
<keyword evidence="5" id="KW-1185">Reference proteome</keyword>
<dbReference type="EMBL" id="JBEDUW010000006">
    <property type="protein sequence ID" value="KAK9919973.1"/>
    <property type="molecule type" value="Genomic_DNA"/>
</dbReference>
<evidence type="ECO:0000313" key="4">
    <source>
        <dbReference type="EMBL" id="KAK9919973.1"/>
    </source>
</evidence>
<feature type="region of interest" description="Disordered" evidence="3">
    <location>
        <begin position="596"/>
        <end position="632"/>
    </location>
</feature>
<proteinExistence type="predicted"/>
<accession>A0AAW1W5X3</accession>
<feature type="compositionally biased region" description="Low complexity" evidence="3">
    <location>
        <begin position="407"/>
        <end position="431"/>
    </location>
</feature>
<protein>
    <submittedName>
        <fullName evidence="4">Uncharacterized protein</fullName>
    </submittedName>
</protein>
<dbReference type="PANTHER" id="PTHR46228">
    <property type="entry name" value="KELCH DOMAIN-CONTAINING PROTEIN"/>
    <property type="match status" value="1"/>
</dbReference>
<evidence type="ECO:0000256" key="3">
    <source>
        <dbReference type="SAM" id="MobiDB-lite"/>
    </source>
</evidence>
<keyword evidence="2" id="KW-0677">Repeat</keyword>
<dbReference type="Gene3D" id="2.120.10.80">
    <property type="entry name" value="Kelch-type beta propeller"/>
    <property type="match status" value="2"/>
</dbReference>
<evidence type="ECO:0000256" key="1">
    <source>
        <dbReference type="ARBA" id="ARBA00022441"/>
    </source>
</evidence>
<dbReference type="Pfam" id="PF24681">
    <property type="entry name" value="Kelch_KLHDC2_KLHL20_DRC7"/>
    <property type="match status" value="1"/>
</dbReference>
<organism evidence="4 5">
    <name type="scientific">Rubus argutus</name>
    <name type="common">Southern blackberry</name>
    <dbReference type="NCBI Taxonomy" id="59490"/>
    <lineage>
        <taxon>Eukaryota</taxon>
        <taxon>Viridiplantae</taxon>
        <taxon>Streptophyta</taxon>
        <taxon>Embryophyta</taxon>
        <taxon>Tracheophyta</taxon>
        <taxon>Spermatophyta</taxon>
        <taxon>Magnoliopsida</taxon>
        <taxon>eudicotyledons</taxon>
        <taxon>Gunneridae</taxon>
        <taxon>Pentapetalae</taxon>
        <taxon>rosids</taxon>
        <taxon>fabids</taxon>
        <taxon>Rosales</taxon>
        <taxon>Rosaceae</taxon>
        <taxon>Rosoideae</taxon>
        <taxon>Rosoideae incertae sedis</taxon>
        <taxon>Rubus</taxon>
    </lineage>
</organism>
<keyword evidence="1" id="KW-0880">Kelch repeat</keyword>
<dbReference type="PANTHER" id="PTHR46228:SF2">
    <property type="entry name" value="KELCH REPEAT PROTEIN (AFU_ORTHOLOGUE AFUA_4G14350)"/>
    <property type="match status" value="1"/>
</dbReference>
<dbReference type="InterPro" id="IPR015915">
    <property type="entry name" value="Kelch-typ_b-propeller"/>
</dbReference>
<evidence type="ECO:0000313" key="5">
    <source>
        <dbReference type="Proteomes" id="UP001457282"/>
    </source>
</evidence>
<name>A0AAW1W5X3_RUBAR</name>
<feature type="compositionally biased region" description="Low complexity" evidence="3">
    <location>
        <begin position="623"/>
        <end position="632"/>
    </location>
</feature>
<dbReference type="InterPro" id="IPR006652">
    <property type="entry name" value="Kelch_1"/>
</dbReference>
<reference evidence="4 5" key="1">
    <citation type="journal article" date="2023" name="G3 (Bethesda)">
        <title>A chromosome-length genome assembly and annotation of blackberry (Rubus argutus, cv. 'Hillquist').</title>
        <authorList>
            <person name="Bruna T."/>
            <person name="Aryal R."/>
            <person name="Dudchenko O."/>
            <person name="Sargent D.J."/>
            <person name="Mead D."/>
            <person name="Buti M."/>
            <person name="Cavallini A."/>
            <person name="Hytonen T."/>
            <person name="Andres J."/>
            <person name="Pham M."/>
            <person name="Weisz D."/>
            <person name="Mascagni F."/>
            <person name="Usai G."/>
            <person name="Natali L."/>
            <person name="Bassil N."/>
            <person name="Fernandez G.E."/>
            <person name="Lomsadze A."/>
            <person name="Armour M."/>
            <person name="Olukolu B."/>
            <person name="Poorten T."/>
            <person name="Britton C."/>
            <person name="Davik J."/>
            <person name="Ashrafi H."/>
            <person name="Aiden E.L."/>
            <person name="Borodovsky M."/>
            <person name="Worthington M."/>
        </authorList>
    </citation>
    <scope>NUCLEOTIDE SEQUENCE [LARGE SCALE GENOMIC DNA]</scope>
    <source>
        <strain evidence="4">PI 553951</strain>
    </source>
</reference>
<sequence length="676" mass="73073">MGSLGGEEATRKKAMWLYPKLMGFNSSERWGHSACYFQGNMYVFGGCCGGMHYSDVLVLNLETMVWNTLVTTGQGPGPRDSHSAVVLGNNMIVFGGTSGSKKCNDLHILNFVTKEWTRPECTGTPPSPRESHSATLVDDEELVVFGGSGEGECLNDLHVLGLKTMRWTSPEVKGDIPVPRDSHSAIAIGKKLLVYGGDRGDRYYGDVDMLDMDTMTWSRLAVQGSLPGGRAGHTAVSIGTKVYVIGGVGHKRYYNDVWVLDSSTCSWTQLDVCGKLPQGRFSHTAVVMDSDIAVYGGCGDDDRPLNELLVLQLGAEQPNGRYNVPMCKIFGSHLNQERRRFSRGADFNTNVKPMLMGNPVAVSETAKDSESQKKRSSLKSDTLHPKRRRTTTAKAWDVESEQEEHSLSLSQHSSSSHSHSDQEQQQTPTPTIEDSATGSHGFHIFKQLNESANIRILEIPAKDFRSSTQRSPEELSSLLGAHQIKARREQYLHGNIARPSTQFQAGEQIPFVTGPMQNPMGAEVHGKVDGAFDSGFLMTATVNGKIYRGVLFAPGPGIVPRGPILPQNSSSLTSHIGNLGPGVVRRGSIVPQSQIPNAVTQPFPNSNHAEPSSSKLSEQPMKSSMLGSSLGLRQPQVARPFSGIGASSLVREPNHRSDFQGLVLTLGGSGSGSGGS</sequence>
<feature type="compositionally biased region" description="Polar residues" evidence="3">
    <location>
        <begin position="596"/>
        <end position="622"/>
    </location>
</feature>
<comment type="caution">
    <text evidence="4">The sequence shown here is derived from an EMBL/GenBank/DDBJ whole genome shotgun (WGS) entry which is preliminary data.</text>
</comment>
<dbReference type="Pfam" id="PF01344">
    <property type="entry name" value="Kelch_1"/>
    <property type="match status" value="1"/>
</dbReference>
<dbReference type="Proteomes" id="UP001457282">
    <property type="component" value="Unassembled WGS sequence"/>
</dbReference>